<gene>
    <name evidence="2" type="ORF">PISMIDRAFT_544906</name>
</gene>
<feature type="chain" id="PRO_5002218127" description="Secreted protein" evidence="1">
    <location>
        <begin position="22"/>
        <end position="77"/>
    </location>
</feature>
<reference evidence="2 3" key="1">
    <citation type="submission" date="2014-04" db="EMBL/GenBank/DDBJ databases">
        <authorList>
            <consortium name="DOE Joint Genome Institute"/>
            <person name="Kuo A."/>
            <person name="Kohler A."/>
            <person name="Costa M.D."/>
            <person name="Nagy L.G."/>
            <person name="Floudas D."/>
            <person name="Copeland A."/>
            <person name="Barry K.W."/>
            <person name="Cichocki N."/>
            <person name="Veneault-Fourrey C."/>
            <person name="LaButti K."/>
            <person name="Lindquist E.A."/>
            <person name="Lipzen A."/>
            <person name="Lundell T."/>
            <person name="Morin E."/>
            <person name="Murat C."/>
            <person name="Sun H."/>
            <person name="Tunlid A."/>
            <person name="Henrissat B."/>
            <person name="Grigoriev I.V."/>
            <person name="Hibbett D.S."/>
            <person name="Martin F."/>
            <person name="Nordberg H.P."/>
            <person name="Cantor M.N."/>
            <person name="Hua S.X."/>
        </authorList>
    </citation>
    <scope>NUCLEOTIDE SEQUENCE [LARGE SCALE GENOMIC DNA]</scope>
    <source>
        <strain evidence="2 3">441</strain>
    </source>
</reference>
<dbReference type="AlphaFoldDB" id="A0A0C9ZNR0"/>
<accession>A0A0C9ZNR0</accession>
<feature type="signal peptide" evidence="1">
    <location>
        <begin position="1"/>
        <end position="21"/>
    </location>
</feature>
<evidence type="ECO:0000256" key="1">
    <source>
        <dbReference type="SAM" id="SignalP"/>
    </source>
</evidence>
<proteinExistence type="predicted"/>
<evidence type="ECO:0000313" key="3">
    <source>
        <dbReference type="Proteomes" id="UP000054018"/>
    </source>
</evidence>
<dbReference type="EMBL" id="KN833752">
    <property type="protein sequence ID" value="KIK21413.1"/>
    <property type="molecule type" value="Genomic_DNA"/>
</dbReference>
<name>A0A0C9ZNR0_9AGAM</name>
<dbReference type="HOGENOM" id="CLU_2639032_0_0_1"/>
<protein>
    <recommendedName>
        <fullName evidence="4">Secreted protein</fullName>
    </recommendedName>
</protein>
<evidence type="ECO:0008006" key="4">
    <source>
        <dbReference type="Google" id="ProtNLM"/>
    </source>
</evidence>
<keyword evidence="1" id="KW-0732">Signal</keyword>
<sequence length="77" mass="8463">MTLVSQIGILFKLLLIGSKRGELRVCEPPVGMQPYGGHPHASHLSQSRVWLDARTSTRSVGGYSTARHTYGDELRKG</sequence>
<reference evidence="3" key="2">
    <citation type="submission" date="2015-01" db="EMBL/GenBank/DDBJ databases">
        <title>Evolutionary Origins and Diversification of the Mycorrhizal Mutualists.</title>
        <authorList>
            <consortium name="DOE Joint Genome Institute"/>
            <consortium name="Mycorrhizal Genomics Consortium"/>
            <person name="Kohler A."/>
            <person name="Kuo A."/>
            <person name="Nagy L.G."/>
            <person name="Floudas D."/>
            <person name="Copeland A."/>
            <person name="Barry K.W."/>
            <person name="Cichocki N."/>
            <person name="Veneault-Fourrey C."/>
            <person name="LaButti K."/>
            <person name="Lindquist E.A."/>
            <person name="Lipzen A."/>
            <person name="Lundell T."/>
            <person name="Morin E."/>
            <person name="Murat C."/>
            <person name="Riley R."/>
            <person name="Ohm R."/>
            <person name="Sun H."/>
            <person name="Tunlid A."/>
            <person name="Henrissat B."/>
            <person name="Grigoriev I.V."/>
            <person name="Hibbett D.S."/>
            <person name="Martin F."/>
        </authorList>
    </citation>
    <scope>NUCLEOTIDE SEQUENCE [LARGE SCALE GENOMIC DNA]</scope>
    <source>
        <strain evidence="3">441</strain>
    </source>
</reference>
<organism evidence="2 3">
    <name type="scientific">Pisolithus microcarpus 441</name>
    <dbReference type="NCBI Taxonomy" id="765257"/>
    <lineage>
        <taxon>Eukaryota</taxon>
        <taxon>Fungi</taxon>
        <taxon>Dikarya</taxon>
        <taxon>Basidiomycota</taxon>
        <taxon>Agaricomycotina</taxon>
        <taxon>Agaricomycetes</taxon>
        <taxon>Agaricomycetidae</taxon>
        <taxon>Boletales</taxon>
        <taxon>Sclerodermatineae</taxon>
        <taxon>Pisolithaceae</taxon>
        <taxon>Pisolithus</taxon>
    </lineage>
</organism>
<dbReference type="Proteomes" id="UP000054018">
    <property type="component" value="Unassembled WGS sequence"/>
</dbReference>
<evidence type="ECO:0000313" key="2">
    <source>
        <dbReference type="EMBL" id="KIK21413.1"/>
    </source>
</evidence>
<keyword evidence="3" id="KW-1185">Reference proteome</keyword>